<organism evidence="1">
    <name type="scientific">Anoxybacillus flavithermus</name>
    <dbReference type="NCBI Taxonomy" id="33934"/>
    <lineage>
        <taxon>Bacteria</taxon>
        <taxon>Bacillati</taxon>
        <taxon>Bacillota</taxon>
        <taxon>Bacilli</taxon>
        <taxon>Bacillales</taxon>
        <taxon>Anoxybacillaceae</taxon>
        <taxon>Anoxybacillus</taxon>
    </lineage>
</organism>
<proteinExistence type="predicted"/>
<reference evidence="1" key="1">
    <citation type="submission" date="2014-08" db="EMBL/GenBank/DDBJ databases">
        <title>Fullgenome sequencing of Anoxybacillus sp.25 isolate from Garga hot-spring Russia.</title>
        <authorList>
            <person name="Rozanov A.S."/>
            <person name="Kotenko A.V."/>
            <person name="Malup T.K."/>
            <person name="Peltek S.E."/>
        </authorList>
    </citation>
    <scope>NUCLEOTIDE SEQUENCE [LARGE SCALE GENOMIC DNA]</scope>
    <source>
        <strain evidence="1">25</strain>
    </source>
</reference>
<protein>
    <submittedName>
        <fullName evidence="1">Uncharacterized protein</fullName>
    </submittedName>
</protein>
<comment type="caution">
    <text evidence="1">The sequence shown here is derived from an EMBL/GenBank/DDBJ whole genome shotgun (WGS) entry which is preliminary data.</text>
</comment>
<sequence length="163" mass="19030">MKGFIEQGHTWAKRLTTFLLSAKQVVEQHGGSLPEEEAKRWERVYDRILAKAQYRLEGMTPLPKKRSPSFADFKNGRKKRCAFCVKPTFPLTTTKPNEIFAWSKSKRTSRVHFVRKRSRSRFASQEASFPHSRNTRKRVGLVVSSVDRRNDRSCSFRYLGHLL</sequence>
<evidence type="ECO:0000313" key="1">
    <source>
        <dbReference type="EMBL" id="KFZ32198.1"/>
    </source>
</evidence>
<dbReference type="AlphaFoldDB" id="A0A094LBC8"/>
<dbReference type="EMBL" id="JPZO01000135">
    <property type="protein sequence ID" value="KFZ32198.1"/>
    <property type="molecule type" value="Genomic_DNA"/>
</dbReference>
<name>A0A094LBC8_9BACL</name>
<accession>A0A094LBC8</accession>
<gene>
    <name evidence="1" type="ORF">JS44_15105</name>
</gene>